<protein>
    <submittedName>
        <fullName evidence="1">Uncharacterized protein</fullName>
    </submittedName>
</protein>
<name>A0A8S5P235_9CAUD</name>
<evidence type="ECO:0000313" key="1">
    <source>
        <dbReference type="EMBL" id="DAE00515.1"/>
    </source>
</evidence>
<reference evidence="1" key="1">
    <citation type="journal article" date="2021" name="Proc. Natl. Acad. Sci. U.S.A.">
        <title>A Catalog of Tens of Thousands of Viruses from Human Metagenomes Reveals Hidden Associations with Chronic Diseases.</title>
        <authorList>
            <person name="Tisza M.J."/>
            <person name="Buck C.B."/>
        </authorList>
    </citation>
    <scope>NUCLEOTIDE SEQUENCE</scope>
    <source>
        <strain evidence="1">Ctg2r17</strain>
    </source>
</reference>
<sequence length="50" mass="6249">MIYINHEIFLHDINRDYLCWSNLSTMNRLRVDSFLFDVKMRLEILYVQRL</sequence>
<organism evidence="1">
    <name type="scientific">Siphoviridae sp. ctg2r17</name>
    <dbReference type="NCBI Taxonomy" id="2825601"/>
    <lineage>
        <taxon>Viruses</taxon>
        <taxon>Duplodnaviria</taxon>
        <taxon>Heunggongvirae</taxon>
        <taxon>Uroviricota</taxon>
        <taxon>Caudoviricetes</taxon>
    </lineage>
</organism>
<proteinExistence type="predicted"/>
<dbReference type="EMBL" id="BK015303">
    <property type="protein sequence ID" value="DAE00515.1"/>
    <property type="molecule type" value="Genomic_DNA"/>
</dbReference>
<accession>A0A8S5P235</accession>